<dbReference type="OrthoDB" id="5298807at2"/>
<feature type="transmembrane region" description="Helical" evidence="7">
    <location>
        <begin position="171"/>
        <end position="194"/>
    </location>
</feature>
<evidence type="ECO:0000256" key="6">
    <source>
        <dbReference type="SAM" id="MobiDB-lite"/>
    </source>
</evidence>
<dbReference type="KEGG" id="sti:Sthe_1799"/>
<feature type="domain" description="RDD" evidence="8">
    <location>
        <begin position="41"/>
        <end position="207"/>
    </location>
</feature>
<protein>
    <submittedName>
        <fullName evidence="9">RDD domain containing protein</fullName>
    </submittedName>
</protein>
<dbReference type="InterPro" id="IPR051791">
    <property type="entry name" value="Pra-immunoreactive"/>
</dbReference>
<keyword evidence="2" id="KW-1003">Cell membrane</keyword>
<dbReference type="AlphaFoldDB" id="D1C4R5"/>
<evidence type="ECO:0000256" key="4">
    <source>
        <dbReference type="ARBA" id="ARBA00022989"/>
    </source>
</evidence>
<keyword evidence="10" id="KW-1185">Reference proteome</keyword>
<evidence type="ECO:0000313" key="9">
    <source>
        <dbReference type="EMBL" id="ACZ39232.1"/>
    </source>
</evidence>
<dbReference type="InterPro" id="IPR010432">
    <property type="entry name" value="RDD"/>
</dbReference>
<feature type="transmembrane region" description="Helical" evidence="7">
    <location>
        <begin position="87"/>
        <end position="109"/>
    </location>
</feature>
<feature type="transmembrane region" description="Helical" evidence="7">
    <location>
        <begin position="137"/>
        <end position="159"/>
    </location>
</feature>
<reference evidence="10" key="1">
    <citation type="submission" date="2009-11" db="EMBL/GenBank/DDBJ databases">
        <title>The complete chromosome 1 of Sphaerobacter thermophilus DSM 20745.</title>
        <authorList>
            <person name="Lucas S."/>
            <person name="Copeland A."/>
            <person name="Lapidus A."/>
            <person name="Glavina del Rio T."/>
            <person name="Dalin E."/>
            <person name="Tice H."/>
            <person name="Bruce D."/>
            <person name="Goodwin L."/>
            <person name="Pitluck S."/>
            <person name="Kyrpides N."/>
            <person name="Mavromatis K."/>
            <person name="Ivanova N."/>
            <person name="Mikhailova N."/>
            <person name="LaButti K.M."/>
            <person name="Clum A."/>
            <person name="Sun H.I."/>
            <person name="Brettin T."/>
            <person name="Detter J.C."/>
            <person name="Han C."/>
            <person name="Larimer F."/>
            <person name="Land M."/>
            <person name="Hauser L."/>
            <person name="Markowitz V."/>
            <person name="Cheng J.F."/>
            <person name="Hugenholtz P."/>
            <person name="Woyke T."/>
            <person name="Wu D."/>
            <person name="Steenblock K."/>
            <person name="Schneider S."/>
            <person name="Pukall R."/>
            <person name="Goeker M."/>
            <person name="Klenk H.P."/>
            <person name="Eisen J.A."/>
        </authorList>
    </citation>
    <scope>NUCLEOTIDE SEQUENCE [LARGE SCALE GENOMIC DNA]</scope>
    <source>
        <strain evidence="10">ATCC 49802 / DSM 20745 / S 6022</strain>
    </source>
</reference>
<dbReference type="HOGENOM" id="CLU_1081446_0_0_0"/>
<evidence type="ECO:0000256" key="7">
    <source>
        <dbReference type="SAM" id="Phobius"/>
    </source>
</evidence>
<evidence type="ECO:0000256" key="5">
    <source>
        <dbReference type="ARBA" id="ARBA00023136"/>
    </source>
</evidence>
<gene>
    <name evidence="9" type="ordered locus">Sthe_1799</name>
</gene>
<dbReference type="Proteomes" id="UP000002027">
    <property type="component" value="Chromosome 1"/>
</dbReference>
<dbReference type="eggNOG" id="COG1714">
    <property type="taxonomic scope" value="Bacteria"/>
</dbReference>
<feature type="region of interest" description="Disordered" evidence="6">
    <location>
        <begin position="225"/>
        <end position="257"/>
    </location>
</feature>
<evidence type="ECO:0000256" key="1">
    <source>
        <dbReference type="ARBA" id="ARBA00004651"/>
    </source>
</evidence>
<dbReference type="PANTHER" id="PTHR36115:SF6">
    <property type="entry name" value="PROLINE-RICH ANTIGEN HOMOLOG"/>
    <property type="match status" value="1"/>
</dbReference>
<name>D1C4R5_SPHTD</name>
<accession>D1C4R5</accession>
<evidence type="ECO:0000259" key="8">
    <source>
        <dbReference type="Pfam" id="PF06271"/>
    </source>
</evidence>
<feature type="transmembrane region" description="Helical" evidence="7">
    <location>
        <begin position="45"/>
        <end position="67"/>
    </location>
</feature>
<proteinExistence type="predicted"/>
<dbReference type="GO" id="GO:0005886">
    <property type="term" value="C:plasma membrane"/>
    <property type="evidence" value="ECO:0007669"/>
    <property type="project" value="UniProtKB-SubCell"/>
</dbReference>
<dbReference type="Pfam" id="PF06271">
    <property type="entry name" value="RDD"/>
    <property type="match status" value="1"/>
</dbReference>
<organism evidence="9 10">
    <name type="scientific">Sphaerobacter thermophilus (strain ATCC 49802 / DSM 20745 / KCCM 41009 / NCIMB 13125 / S 6022)</name>
    <dbReference type="NCBI Taxonomy" id="479434"/>
    <lineage>
        <taxon>Bacteria</taxon>
        <taxon>Pseudomonadati</taxon>
        <taxon>Thermomicrobiota</taxon>
        <taxon>Thermomicrobia</taxon>
        <taxon>Sphaerobacterales</taxon>
        <taxon>Sphaerobacterineae</taxon>
        <taxon>Sphaerobacteraceae</taxon>
        <taxon>Sphaerobacter</taxon>
    </lineage>
</organism>
<dbReference type="PANTHER" id="PTHR36115">
    <property type="entry name" value="PROLINE-RICH ANTIGEN HOMOLOG-RELATED"/>
    <property type="match status" value="1"/>
</dbReference>
<feature type="compositionally biased region" description="Basic residues" evidence="6">
    <location>
        <begin position="248"/>
        <end position="257"/>
    </location>
</feature>
<dbReference type="InParanoid" id="D1C4R5"/>
<keyword evidence="4 7" id="KW-1133">Transmembrane helix</keyword>
<sequence>MIVPRKPVQALSGGEHLSTAAQILLGKGVYRTPDGKRAARYAGAIPRLVGSIIDWFICFFWFIFSALGSSFLWNTFAGPEAEEEAGLAGWAWLAVVAIGVVAYFTLTVARGGTVGMRILQLRILDPETGEPPRRSRALIRALMAATLGGAFLVLANFVLSGRSATSETTAGYALLITSFLLLIAGMWSHLYALFDPRGQTLQDRLAGVVVVIRMVDIPEDLVIFDRPDTPGSEPEPPPAPAKAEPRPNRKNRKRRRR</sequence>
<dbReference type="STRING" id="479434.Sthe_1799"/>
<evidence type="ECO:0000256" key="3">
    <source>
        <dbReference type="ARBA" id="ARBA00022692"/>
    </source>
</evidence>
<evidence type="ECO:0000313" key="10">
    <source>
        <dbReference type="Proteomes" id="UP000002027"/>
    </source>
</evidence>
<comment type="subcellular location">
    <subcellularLocation>
        <location evidence="1">Cell membrane</location>
        <topology evidence="1">Multi-pass membrane protein</topology>
    </subcellularLocation>
</comment>
<keyword evidence="5 7" id="KW-0472">Membrane</keyword>
<reference evidence="9 10" key="2">
    <citation type="journal article" date="2010" name="Stand. Genomic Sci.">
        <title>Complete genome sequence of Desulfohalobium retbaense type strain (HR(100)).</title>
        <authorList>
            <person name="Spring S."/>
            <person name="Nolan M."/>
            <person name="Lapidus A."/>
            <person name="Glavina Del Rio T."/>
            <person name="Copeland A."/>
            <person name="Tice H."/>
            <person name="Cheng J.F."/>
            <person name="Lucas S."/>
            <person name="Land M."/>
            <person name="Chen F."/>
            <person name="Bruce D."/>
            <person name="Goodwin L."/>
            <person name="Pitluck S."/>
            <person name="Ivanova N."/>
            <person name="Mavromatis K."/>
            <person name="Mikhailova N."/>
            <person name="Pati A."/>
            <person name="Chen A."/>
            <person name="Palaniappan K."/>
            <person name="Hauser L."/>
            <person name="Chang Y.J."/>
            <person name="Jeffries C.D."/>
            <person name="Munk C."/>
            <person name="Kiss H."/>
            <person name="Chain P."/>
            <person name="Han C."/>
            <person name="Brettin T."/>
            <person name="Detter J.C."/>
            <person name="Schuler E."/>
            <person name="Goker M."/>
            <person name="Rohde M."/>
            <person name="Bristow J."/>
            <person name="Eisen J.A."/>
            <person name="Markowitz V."/>
            <person name="Hugenholtz P."/>
            <person name="Kyrpides N.C."/>
            <person name="Klenk H.P."/>
        </authorList>
    </citation>
    <scope>NUCLEOTIDE SEQUENCE [LARGE SCALE GENOMIC DNA]</scope>
    <source>
        <strain evidence="10">ATCC 49802 / DSM 20745 / S 6022</strain>
    </source>
</reference>
<evidence type="ECO:0000256" key="2">
    <source>
        <dbReference type="ARBA" id="ARBA00022475"/>
    </source>
</evidence>
<keyword evidence="3 7" id="KW-0812">Transmembrane</keyword>
<dbReference type="EMBL" id="CP001823">
    <property type="protein sequence ID" value="ACZ39232.1"/>
    <property type="molecule type" value="Genomic_DNA"/>
</dbReference>